<dbReference type="Proteomes" id="UP001164743">
    <property type="component" value="Chromosome 18A"/>
</dbReference>
<dbReference type="EMBL" id="CP110438">
    <property type="protein sequence ID" value="WAQ93146.1"/>
    <property type="molecule type" value="Genomic_DNA"/>
</dbReference>
<name>A0ABY7D9W7_9BASI</name>
<proteinExistence type="predicted"/>
<dbReference type="RefSeq" id="XP_053028701.1">
    <property type="nucleotide sequence ID" value="XM_053164720.1"/>
</dbReference>
<reference evidence="1" key="1">
    <citation type="submission" date="2022-10" db="EMBL/GenBank/DDBJ databases">
        <title>Puccinia triticina Genome sequencing and assembly.</title>
        <authorList>
            <person name="Li C."/>
        </authorList>
    </citation>
    <scope>NUCLEOTIDE SEQUENCE</scope>
    <source>
        <strain evidence="1">Pt15</strain>
    </source>
</reference>
<gene>
    <name evidence="1" type="ORF">PtA15_18A204</name>
</gene>
<keyword evidence="2" id="KW-1185">Reference proteome</keyword>
<protein>
    <submittedName>
        <fullName evidence="1">Uncharacterized protein</fullName>
    </submittedName>
</protein>
<accession>A0ABY7D9W7</accession>
<evidence type="ECO:0000313" key="2">
    <source>
        <dbReference type="Proteomes" id="UP001164743"/>
    </source>
</evidence>
<sequence length="51" mass="5335">MNTSSCPNLTGIASTPSLSNDFAAAPMPLLCVDHQPVLLLKPKVLMGPETL</sequence>
<organism evidence="1 2">
    <name type="scientific">Puccinia triticina</name>
    <dbReference type="NCBI Taxonomy" id="208348"/>
    <lineage>
        <taxon>Eukaryota</taxon>
        <taxon>Fungi</taxon>
        <taxon>Dikarya</taxon>
        <taxon>Basidiomycota</taxon>
        <taxon>Pucciniomycotina</taxon>
        <taxon>Pucciniomycetes</taxon>
        <taxon>Pucciniales</taxon>
        <taxon>Pucciniaceae</taxon>
        <taxon>Puccinia</taxon>
    </lineage>
</organism>
<dbReference type="GeneID" id="77805615"/>
<evidence type="ECO:0000313" key="1">
    <source>
        <dbReference type="EMBL" id="WAQ93146.1"/>
    </source>
</evidence>